<dbReference type="InterPro" id="IPR011010">
    <property type="entry name" value="DNA_brk_join_enz"/>
</dbReference>
<dbReference type="AlphaFoldDB" id="A0A5B8U908"/>
<dbReference type="SUPFAM" id="SSF56349">
    <property type="entry name" value="DNA breaking-rejoining enzymes"/>
    <property type="match status" value="1"/>
</dbReference>
<keyword evidence="4" id="KW-1185">Reference proteome</keyword>
<protein>
    <submittedName>
        <fullName evidence="3">Phage integrase family protein</fullName>
    </submittedName>
</protein>
<dbReference type="GO" id="GO:0015074">
    <property type="term" value="P:DNA integration"/>
    <property type="evidence" value="ECO:0007669"/>
    <property type="project" value="InterPro"/>
</dbReference>
<dbReference type="Pfam" id="PF00589">
    <property type="entry name" value="Phage_integrase"/>
    <property type="match status" value="1"/>
</dbReference>
<keyword evidence="1" id="KW-0233">DNA recombination</keyword>
<sequence length="200" mass="21792">MPVLEPKMADKRTRWLDACPQILFPGGPGRRDEPLTRPGNTIHVRRNAPTSGPANIVVKAPKSGPVRSVPLVDQAAATFEAVSRRDRFIGPEDLVFPSPMGVMLDGPKVRGAFYRALAKAGLGHLRDKEEPMTFHDLRHTFGTLAVRAFSVTDVMVMMGHADIKTTMRYVHYVPQHDAAIKLSAVFAVEVGETDALAATG</sequence>
<name>A0A5B8U908_9ACTN</name>
<accession>A0A5B8U908</accession>
<dbReference type="Gene3D" id="1.10.443.10">
    <property type="entry name" value="Intergrase catalytic core"/>
    <property type="match status" value="1"/>
</dbReference>
<dbReference type="RefSeq" id="WP_146921929.1">
    <property type="nucleotide sequence ID" value="NZ_CP042430.1"/>
</dbReference>
<gene>
    <name evidence="3" type="ORF">FSW04_19645</name>
</gene>
<reference evidence="3 4" key="1">
    <citation type="journal article" date="2018" name="J. Microbiol.">
        <title>Baekduia soli gen. nov., sp. nov., a novel bacterium isolated from the soil of Baekdu Mountain and proposal of a novel family name, Baekduiaceae fam. nov.</title>
        <authorList>
            <person name="An D.S."/>
            <person name="Siddiqi M.Z."/>
            <person name="Kim K.H."/>
            <person name="Yu H.S."/>
            <person name="Im W.T."/>
        </authorList>
    </citation>
    <scope>NUCLEOTIDE SEQUENCE [LARGE SCALE GENOMIC DNA]</scope>
    <source>
        <strain evidence="3 4">BR7-21</strain>
    </source>
</reference>
<dbReference type="GO" id="GO:0003677">
    <property type="term" value="F:DNA binding"/>
    <property type="evidence" value="ECO:0007669"/>
    <property type="project" value="InterPro"/>
</dbReference>
<dbReference type="GO" id="GO:0006310">
    <property type="term" value="P:DNA recombination"/>
    <property type="evidence" value="ECO:0007669"/>
    <property type="project" value="UniProtKB-KW"/>
</dbReference>
<proteinExistence type="predicted"/>
<evidence type="ECO:0000313" key="3">
    <source>
        <dbReference type="EMBL" id="QEC49564.1"/>
    </source>
</evidence>
<dbReference type="PROSITE" id="PS51898">
    <property type="entry name" value="TYR_RECOMBINASE"/>
    <property type="match status" value="1"/>
</dbReference>
<dbReference type="InterPro" id="IPR002104">
    <property type="entry name" value="Integrase_catalytic"/>
</dbReference>
<dbReference type="EMBL" id="CP042430">
    <property type="protein sequence ID" value="QEC49564.1"/>
    <property type="molecule type" value="Genomic_DNA"/>
</dbReference>
<dbReference type="OrthoDB" id="4529782at2"/>
<evidence type="ECO:0000256" key="1">
    <source>
        <dbReference type="ARBA" id="ARBA00023172"/>
    </source>
</evidence>
<dbReference type="Proteomes" id="UP000321805">
    <property type="component" value="Chromosome"/>
</dbReference>
<evidence type="ECO:0000313" key="4">
    <source>
        <dbReference type="Proteomes" id="UP000321805"/>
    </source>
</evidence>
<feature type="domain" description="Tyr recombinase" evidence="2">
    <location>
        <begin position="1"/>
        <end position="182"/>
    </location>
</feature>
<evidence type="ECO:0000259" key="2">
    <source>
        <dbReference type="PROSITE" id="PS51898"/>
    </source>
</evidence>
<dbReference type="InterPro" id="IPR013762">
    <property type="entry name" value="Integrase-like_cat_sf"/>
</dbReference>
<dbReference type="KEGG" id="bsol:FSW04_19645"/>
<organism evidence="3 4">
    <name type="scientific">Baekduia soli</name>
    <dbReference type="NCBI Taxonomy" id="496014"/>
    <lineage>
        <taxon>Bacteria</taxon>
        <taxon>Bacillati</taxon>
        <taxon>Actinomycetota</taxon>
        <taxon>Thermoleophilia</taxon>
        <taxon>Solirubrobacterales</taxon>
        <taxon>Baekduiaceae</taxon>
        <taxon>Baekduia</taxon>
    </lineage>
</organism>